<protein>
    <submittedName>
        <fullName evidence="1">Uncharacterized protein</fullName>
    </submittedName>
</protein>
<proteinExistence type="predicted"/>
<reference evidence="1 2" key="1">
    <citation type="submission" date="2014-09" db="EMBL/GenBank/DDBJ databases">
        <authorList>
            <person name="Regsiter A."/>
        </authorList>
    </citation>
    <scope>NUCLEOTIDE SEQUENCE [LARGE SCALE GENOMIC DNA]</scope>
</reference>
<keyword evidence="2" id="KW-1185">Reference proteome</keyword>
<evidence type="ECO:0000313" key="1">
    <source>
        <dbReference type="EMBL" id="CEG15026.1"/>
    </source>
</evidence>
<dbReference type="AntiFam" id="ANF00013">
    <property type="entry name" value="tRNA translation"/>
</dbReference>
<gene>
    <name evidence="1" type="ORF">XAC3562_160087</name>
</gene>
<evidence type="ECO:0000313" key="2">
    <source>
        <dbReference type="Proteomes" id="UP000052230"/>
    </source>
</evidence>
<organism evidence="1 2">
    <name type="scientific">Xanthomonas citri pv. citri</name>
    <dbReference type="NCBI Taxonomy" id="611301"/>
    <lineage>
        <taxon>Bacteria</taxon>
        <taxon>Pseudomonadati</taxon>
        <taxon>Pseudomonadota</taxon>
        <taxon>Gammaproteobacteria</taxon>
        <taxon>Lysobacterales</taxon>
        <taxon>Lysobacteraceae</taxon>
        <taxon>Xanthomonas</taxon>
    </lineage>
</organism>
<dbReference type="Proteomes" id="UP000052230">
    <property type="component" value="Unassembled WGS sequence"/>
</dbReference>
<dbReference type="EMBL" id="CCXZ01000068">
    <property type="protein sequence ID" value="CEG15026.1"/>
    <property type="molecule type" value="Genomic_DNA"/>
</dbReference>
<name>A0A0U5F9X7_XANCI</name>
<sequence length="79" mass="8727">MVAVAQLVRVLDCDSRCRGFESPQPPHLFKRLAGNPRVFSYLQLLNPYCGLCCSHGFVPFQGLVPRFLIFSILSSKGGA</sequence>
<comment type="caution">
    <text evidence="1">The sequence shown here is derived from an EMBL/GenBank/DDBJ whole genome shotgun (WGS) entry which is preliminary data.</text>
</comment>
<dbReference type="AlphaFoldDB" id="A0A0U5F9X7"/>
<accession>A0A0U5F9X7</accession>